<sequence length="361" mass="38707">MSGFRRVDQGAEFHRLLSRVVGYAPDAVFAEARSALAEGRLADTARAICRVASAAGLRPTDAEIALLVTAAPEASAELLDIQPGEWPLPSIEFFPTHPEEDEVFAPEPAPPILDLTDAPDAFVESVTDDIDEGAVAAVDGIPGAVALWRAWRAGGYGGSTDLFARVFVLATDLPEDELPVATALLQEKLILADADETLVEAFILGQELAPYQQQALEGGALLWTAAEPRRVTIARVFDGADPETGPWFAPDHPRLEGPIRDQAIAYLSAGQLVLAITQRTADIVTGSDEPVVPMSYRTDGQWVWTDAVVYYLQTHAVAPDQDLLDHMRSVSFSPPQTDEIGTHRALAALFRPSAVLPATVG</sequence>
<dbReference type="EMBL" id="SAIY01000010">
    <property type="protein sequence ID" value="NGM15648.1"/>
    <property type="molecule type" value="Genomic_DNA"/>
</dbReference>
<organism evidence="1 2">
    <name type="scientific">Verrucosispora sioxanthis</name>
    <dbReference type="NCBI Taxonomy" id="2499994"/>
    <lineage>
        <taxon>Bacteria</taxon>
        <taxon>Bacillati</taxon>
        <taxon>Actinomycetota</taxon>
        <taxon>Actinomycetes</taxon>
        <taxon>Micromonosporales</taxon>
        <taxon>Micromonosporaceae</taxon>
        <taxon>Micromonospora</taxon>
    </lineage>
</organism>
<accession>A0A6M1LBG2</accession>
<protein>
    <submittedName>
        <fullName evidence="1">Uncharacterized protein</fullName>
    </submittedName>
</protein>
<keyword evidence="2" id="KW-1185">Reference proteome</keyword>
<comment type="caution">
    <text evidence="1">The sequence shown here is derived from an EMBL/GenBank/DDBJ whole genome shotgun (WGS) entry which is preliminary data.</text>
</comment>
<proteinExistence type="predicted"/>
<gene>
    <name evidence="1" type="ORF">ENC19_24940</name>
</gene>
<name>A0A6M1LBG2_9ACTN</name>
<dbReference type="Proteomes" id="UP000478148">
    <property type="component" value="Unassembled WGS sequence"/>
</dbReference>
<dbReference type="AlphaFoldDB" id="A0A6M1LBG2"/>
<evidence type="ECO:0000313" key="2">
    <source>
        <dbReference type="Proteomes" id="UP000478148"/>
    </source>
</evidence>
<reference evidence="1 2" key="1">
    <citation type="submission" date="2020-02" db="EMBL/GenBank/DDBJ databases">
        <title>Draft Genome Sequence of Verrucosispora sp. Strain CWR15, Isolated from Gulf of Mexico Sponge.</title>
        <authorList>
            <person name="Kennedy S.J."/>
            <person name="Cella E."/>
            <person name="Azarian T."/>
            <person name="Baker B.J."/>
            <person name="Shaw L.N."/>
        </authorList>
    </citation>
    <scope>NUCLEOTIDE SEQUENCE [LARGE SCALE GENOMIC DNA]</scope>
    <source>
        <strain evidence="1 2">CWR15</strain>
    </source>
</reference>
<evidence type="ECO:0000313" key="1">
    <source>
        <dbReference type="EMBL" id="NGM15648.1"/>
    </source>
</evidence>